<evidence type="ECO:0000313" key="1">
    <source>
        <dbReference type="EMBL" id="BCU55503.1"/>
    </source>
</evidence>
<accession>A0AA86IQW0</accession>
<protein>
    <submittedName>
        <fullName evidence="1">Uncharacterized protein</fullName>
    </submittedName>
</protein>
<dbReference type="AlphaFoldDB" id="A0AA86IQW0"/>
<sequence length="56" mass="6517">MVISGQFSTVKPVCQLRDKPLNAKNDTEVRIPEEWELTPQQRAFIETFAEDEPKKQ</sequence>
<evidence type="ECO:0000313" key="2">
    <source>
        <dbReference type="Proteomes" id="UP000682928"/>
    </source>
</evidence>
<reference evidence="1" key="1">
    <citation type="submission" date="2021-04" db="EMBL/GenBank/DDBJ databases">
        <title>Difference and commonality of drug resistance evolution in various bacteria. and drug sensitivity profiles.</title>
        <authorList>
            <person name="Maeda T."/>
            <person name="Shibai A."/>
            <person name="Kawada K."/>
            <person name="Kotani H."/>
            <person name="Tarusawa Y."/>
            <person name="Tanabe K."/>
            <person name="Furusawa C."/>
        </authorList>
    </citation>
    <scope>NUCLEOTIDE SEQUENCE</scope>
    <source>
        <strain evidence="1">JCM 8580</strain>
    </source>
</reference>
<dbReference type="Proteomes" id="UP000682928">
    <property type="component" value="Chromosome"/>
</dbReference>
<gene>
    <name evidence="1" type="ORF">ENKO_20970</name>
</gene>
<dbReference type="EMBL" id="AP024590">
    <property type="protein sequence ID" value="BCU55503.1"/>
    <property type="molecule type" value="Genomic_DNA"/>
</dbReference>
<dbReference type="RefSeq" id="WP_088218620.1">
    <property type="nucleotide sequence ID" value="NZ_AP024590.1"/>
</dbReference>
<name>A0AA86IQW0_9ENTR</name>
<proteinExistence type="predicted"/>
<organism evidence="1 2">
    <name type="scientific">Enterobacter kobei</name>
    <dbReference type="NCBI Taxonomy" id="208224"/>
    <lineage>
        <taxon>Bacteria</taxon>
        <taxon>Pseudomonadati</taxon>
        <taxon>Pseudomonadota</taxon>
        <taxon>Gammaproteobacteria</taxon>
        <taxon>Enterobacterales</taxon>
        <taxon>Enterobacteriaceae</taxon>
        <taxon>Enterobacter</taxon>
        <taxon>Enterobacter cloacae complex</taxon>
    </lineage>
</organism>